<evidence type="ECO:0000256" key="1">
    <source>
        <dbReference type="SAM" id="Phobius"/>
    </source>
</evidence>
<keyword evidence="1" id="KW-0812">Transmembrane</keyword>
<dbReference type="EMBL" id="FNFO01000010">
    <property type="protein sequence ID" value="SDM13485.1"/>
    <property type="molecule type" value="Genomic_DNA"/>
</dbReference>
<accession>A0A1G9QT68</accession>
<sequence>MKNNYLKIYSNDLNVELTFEPRPPVAIKLVLVFFCLIVITGPLLLISQAEEREQGLIFLSALVFYAVMYFVLGRYTLWNLFGEERLIVSTKAINYQHHYGFFNTPWKPEKFNKIYLAFRKTHEIENQTYGKLDFVTDDENGVHTMLYSTSIVVSEEEINEAIDKIDNLFVQENLSTFGLIHEN</sequence>
<keyword evidence="1" id="KW-1133">Transmembrane helix</keyword>
<protein>
    <submittedName>
        <fullName evidence="2">Uncharacterized protein</fullName>
    </submittedName>
</protein>
<reference evidence="2 3" key="1">
    <citation type="submission" date="2016-10" db="EMBL/GenBank/DDBJ databases">
        <authorList>
            <person name="de Groot N.N."/>
        </authorList>
    </citation>
    <scope>NUCLEOTIDE SEQUENCE [LARGE SCALE GENOMIC DNA]</scope>
    <source>
        <strain evidence="2 3">DSM 25186</strain>
    </source>
</reference>
<organism evidence="2 3">
    <name type="scientific">Catalinimonas alkaloidigena</name>
    <dbReference type="NCBI Taxonomy" id="1075417"/>
    <lineage>
        <taxon>Bacteria</taxon>
        <taxon>Pseudomonadati</taxon>
        <taxon>Bacteroidota</taxon>
        <taxon>Cytophagia</taxon>
        <taxon>Cytophagales</taxon>
        <taxon>Catalimonadaceae</taxon>
        <taxon>Catalinimonas</taxon>
    </lineage>
</organism>
<name>A0A1G9QT68_9BACT</name>
<evidence type="ECO:0000313" key="3">
    <source>
        <dbReference type="Proteomes" id="UP000198510"/>
    </source>
</evidence>
<dbReference type="OrthoDB" id="671726at2"/>
<feature type="transmembrane region" description="Helical" evidence="1">
    <location>
        <begin position="57"/>
        <end position="78"/>
    </location>
</feature>
<dbReference type="RefSeq" id="WP_089686419.1">
    <property type="nucleotide sequence ID" value="NZ_FNFO01000010.1"/>
</dbReference>
<feature type="transmembrane region" description="Helical" evidence="1">
    <location>
        <begin position="25"/>
        <end position="45"/>
    </location>
</feature>
<keyword evidence="3" id="KW-1185">Reference proteome</keyword>
<keyword evidence="1" id="KW-0472">Membrane</keyword>
<dbReference type="Proteomes" id="UP000198510">
    <property type="component" value="Unassembled WGS sequence"/>
</dbReference>
<gene>
    <name evidence="2" type="ORF">SAMN05421823_110267</name>
</gene>
<proteinExistence type="predicted"/>
<evidence type="ECO:0000313" key="2">
    <source>
        <dbReference type="EMBL" id="SDM13485.1"/>
    </source>
</evidence>
<dbReference type="AlphaFoldDB" id="A0A1G9QT68"/>